<evidence type="ECO:0000313" key="1">
    <source>
        <dbReference type="EMBL" id="KAG6600899.1"/>
    </source>
</evidence>
<proteinExistence type="predicted"/>
<sequence length="118" mass="13565">MPCWSGSLVRYSPSISTDFFKAKELKRWRISLNLQPPGLGARETLSWRYQLRIPVLPWTSCWNFHGFKLAVSISSSANFRPRVGVSCSEIRDGKCLLDRPTLRLDSSVSFTSWMMLHL</sequence>
<feature type="non-terminal residue" evidence="1">
    <location>
        <position position="1"/>
    </location>
</feature>
<accession>A0AAV6NS07</accession>
<dbReference type="EMBL" id="JAGKQH010000004">
    <property type="protein sequence ID" value="KAG6600899.1"/>
    <property type="molecule type" value="Genomic_DNA"/>
</dbReference>
<reference evidence="1 2" key="1">
    <citation type="journal article" date="2021" name="Hortic Res">
        <title>The domestication of Cucurbita argyrosperma as revealed by the genome of its wild relative.</title>
        <authorList>
            <person name="Barrera-Redondo J."/>
            <person name="Sanchez-de la Vega G."/>
            <person name="Aguirre-Liguori J.A."/>
            <person name="Castellanos-Morales G."/>
            <person name="Gutierrez-Guerrero Y.T."/>
            <person name="Aguirre-Dugua X."/>
            <person name="Aguirre-Planter E."/>
            <person name="Tenaillon M.I."/>
            <person name="Lira-Saade R."/>
            <person name="Eguiarte L.E."/>
        </authorList>
    </citation>
    <scope>NUCLEOTIDE SEQUENCE [LARGE SCALE GENOMIC DNA]</scope>
    <source>
        <strain evidence="1">JBR-2021</strain>
    </source>
</reference>
<protein>
    <submittedName>
        <fullName evidence="1">Uncharacterized protein</fullName>
    </submittedName>
</protein>
<organism evidence="1 2">
    <name type="scientific">Cucurbita argyrosperma subsp. sororia</name>
    <dbReference type="NCBI Taxonomy" id="37648"/>
    <lineage>
        <taxon>Eukaryota</taxon>
        <taxon>Viridiplantae</taxon>
        <taxon>Streptophyta</taxon>
        <taxon>Embryophyta</taxon>
        <taxon>Tracheophyta</taxon>
        <taxon>Spermatophyta</taxon>
        <taxon>Magnoliopsida</taxon>
        <taxon>eudicotyledons</taxon>
        <taxon>Gunneridae</taxon>
        <taxon>Pentapetalae</taxon>
        <taxon>rosids</taxon>
        <taxon>fabids</taxon>
        <taxon>Cucurbitales</taxon>
        <taxon>Cucurbitaceae</taxon>
        <taxon>Cucurbiteae</taxon>
        <taxon>Cucurbita</taxon>
    </lineage>
</organism>
<evidence type="ECO:0000313" key="2">
    <source>
        <dbReference type="Proteomes" id="UP000685013"/>
    </source>
</evidence>
<gene>
    <name evidence="1" type="ORF">SDJN03_06132</name>
</gene>
<name>A0AAV6NS07_9ROSI</name>
<dbReference type="Proteomes" id="UP000685013">
    <property type="component" value="Chromosome 4"/>
</dbReference>
<comment type="caution">
    <text evidence="1">The sequence shown here is derived from an EMBL/GenBank/DDBJ whole genome shotgun (WGS) entry which is preliminary data.</text>
</comment>
<keyword evidence="2" id="KW-1185">Reference proteome</keyword>
<dbReference type="AlphaFoldDB" id="A0AAV6NS07"/>